<reference evidence="3" key="1">
    <citation type="submission" date="2023-03" db="EMBL/GenBank/DDBJ databases">
        <title>Massive genome expansion in bonnet fungi (Mycena s.s.) driven by repeated elements and novel gene families across ecological guilds.</title>
        <authorList>
            <consortium name="Lawrence Berkeley National Laboratory"/>
            <person name="Harder C.B."/>
            <person name="Miyauchi S."/>
            <person name="Viragh M."/>
            <person name="Kuo A."/>
            <person name="Thoen E."/>
            <person name="Andreopoulos B."/>
            <person name="Lu D."/>
            <person name="Skrede I."/>
            <person name="Drula E."/>
            <person name="Henrissat B."/>
            <person name="Morin E."/>
            <person name="Kohler A."/>
            <person name="Barry K."/>
            <person name="LaButti K."/>
            <person name="Morin E."/>
            <person name="Salamov A."/>
            <person name="Lipzen A."/>
            <person name="Mereny Z."/>
            <person name="Hegedus B."/>
            <person name="Baldrian P."/>
            <person name="Stursova M."/>
            <person name="Weitz H."/>
            <person name="Taylor A."/>
            <person name="Grigoriev I.V."/>
            <person name="Nagy L.G."/>
            <person name="Martin F."/>
            <person name="Kauserud H."/>
        </authorList>
    </citation>
    <scope>NUCLEOTIDE SEQUENCE</scope>
    <source>
        <strain evidence="3">9144</strain>
    </source>
</reference>
<dbReference type="EMBL" id="JARJCW010000017">
    <property type="protein sequence ID" value="KAJ7215607.1"/>
    <property type="molecule type" value="Genomic_DNA"/>
</dbReference>
<proteinExistence type="inferred from homology"/>
<dbReference type="SUPFAM" id="SSF53448">
    <property type="entry name" value="Nucleotide-diphospho-sugar transferases"/>
    <property type="match status" value="1"/>
</dbReference>
<comment type="similarity">
    <text evidence="1">Belongs to the glycosyltransferase 15 family.</text>
</comment>
<dbReference type="PANTHER" id="PTHR31121">
    <property type="entry name" value="ALPHA-1,2 MANNOSYLTRANSFERASE KTR1"/>
    <property type="match status" value="1"/>
</dbReference>
<evidence type="ECO:0000256" key="2">
    <source>
        <dbReference type="ARBA" id="ARBA00022679"/>
    </source>
</evidence>
<dbReference type="InterPro" id="IPR029044">
    <property type="entry name" value="Nucleotide-diphossugar_trans"/>
</dbReference>
<keyword evidence="2 3" id="KW-0808">Transferase</keyword>
<name>A0AAD6YDQ1_9AGAR</name>
<organism evidence="3 4">
    <name type="scientific">Mycena pura</name>
    <dbReference type="NCBI Taxonomy" id="153505"/>
    <lineage>
        <taxon>Eukaryota</taxon>
        <taxon>Fungi</taxon>
        <taxon>Dikarya</taxon>
        <taxon>Basidiomycota</taxon>
        <taxon>Agaricomycotina</taxon>
        <taxon>Agaricomycetes</taxon>
        <taxon>Agaricomycetidae</taxon>
        <taxon>Agaricales</taxon>
        <taxon>Marasmiineae</taxon>
        <taxon>Mycenaceae</taxon>
        <taxon>Mycena</taxon>
    </lineage>
</organism>
<dbReference type="Pfam" id="PF01793">
    <property type="entry name" value="Glyco_transf_15"/>
    <property type="match status" value="1"/>
</dbReference>
<comment type="caution">
    <text evidence="3">The sequence shown here is derived from an EMBL/GenBank/DDBJ whole genome shotgun (WGS) entry which is preliminary data.</text>
</comment>
<dbReference type="Gene3D" id="3.90.550.10">
    <property type="entry name" value="Spore Coat Polysaccharide Biosynthesis Protein SpsA, Chain A"/>
    <property type="match status" value="1"/>
</dbReference>
<evidence type="ECO:0000313" key="3">
    <source>
        <dbReference type="EMBL" id="KAJ7215607.1"/>
    </source>
</evidence>
<accession>A0AAD6YDQ1</accession>
<dbReference type="PANTHER" id="PTHR31121:SF6">
    <property type="entry name" value="ALPHA-1,2 MANNOSYLTRANSFERASE KTR1"/>
    <property type="match status" value="1"/>
</dbReference>
<evidence type="ECO:0000313" key="4">
    <source>
        <dbReference type="Proteomes" id="UP001219525"/>
    </source>
</evidence>
<protein>
    <submittedName>
        <fullName evidence="3">Nucleotide-diphospho-sugar transferase</fullName>
    </submittedName>
</protein>
<sequence length="352" mass="40848">MPFSRRHAVILVAATTLILYLVRSIDYGSPASWGRFRVPGSVAERPSYTAAIVYLASVLPGPRDPAKLLASLPLIQKNIPWRHQWPVLLLHAGAYDSYENQVDFLDRLRGSAQGQNLTPDATEKLVNRIEFVHTDHDLPAGIPADGGSDGPIWDREWPAYHHVCAFFSYKIFSHPRIKDLTYYFRLDDDSHVREPTCFDPFEYMHVHNKSYAFRREDPDLGWVTEGMWPLVSNYAQRHPEVESTLDRNGWEWPPNRFWPNNFGQGQNFPSYETNFDLVKVPRFRTPEMTAFLHELASDPKRFYWNRWGDAPLRLAQVYMFLDVAEEVHELCEIPYSHKDQVWDDCACVPLPD</sequence>
<dbReference type="GO" id="GO:0000026">
    <property type="term" value="F:alpha-1,2-mannosyltransferase activity"/>
    <property type="evidence" value="ECO:0007669"/>
    <property type="project" value="TreeGrafter"/>
</dbReference>
<dbReference type="GO" id="GO:0016020">
    <property type="term" value="C:membrane"/>
    <property type="evidence" value="ECO:0007669"/>
    <property type="project" value="InterPro"/>
</dbReference>
<evidence type="ECO:0000256" key="1">
    <source>
        <dbReference type="ARBA" id="ARBA00007677"/>
    </source>
</evidence>
<dbReference type="Proteomes" id="UP001219525">
    <property type="component" value="Unassembled WGS sequence"/>
</dbReference>
<dbReference type="GO" id="GO:0006487">
    <property type="term" value="P:protein N-linked glycosylation"/>
    <property type="evidence" value="ECO:0007669"/>
    <property type="project" value="TreeGrafter"/>
</dbReference>
<dbReference type="InterPro" id="IPR002685">
    <property type="entry name" value="Glyco_trans_15"/>
</dbReference>
<dbReference type="GO" id="GO:0005794">
    <property type="term" value="C:Golgi apparatus"/>
    <property type="evidence" value="ECO:0007669"/>
    <property type="project" value="TreeGrafter"/>
</dbReference>
<keyword evidence="4" id="KW-1185">Reference proteome</keyword>
<dbReference type="GO" id="GO:0000032">
    <property type="term" value="P:cell wall mannoprotein biosynthetic process"/>
    <property type="evidence" value="ECO:0007669"/>
    <property type="project" value="TreeGrafter"/>
</dbReference>
<gene>
    <name evidence="3" type="ORF">GGX14DRAFT_443173</name>
</gene>
<dbReference type="AlphaFoldDB" id="A0AAD6YDQ1"/>